<dbReference type="GO" id="GO:0005524">
    <property type="term" value="F:ATP binding"/>
    <property type="evidence" value="ECO:0007669"/>
    <property type="project" value="UniProtKB-KW"/>
</dbReference>
<evidence type="ECO:0000256" key="11">
    <source>
        <dbReference type="ARBA" id="ARBA00023012"/>
    </source>
</evidence>
<dbReference type="SMART" id="SM00388">
    <property type="entry name" value="HisKA"/>
    <property type="match status" value="1"/>
</dbReference>
<evidence type="ECO:0000256" key="8">
    <source>
        <dbReference type="ARBA" id="ARBA00022777"/>
    </source>
</evidence>
<dbReference type="PROSITE" id="PS50109">
    <property type="entry name" value="HIS_KIN"/>
    <property type="match status" value="1"/>
</dbReference>
<dbReference type="InterPro" id="IPR036890">
    <property type="entry name" value="HATPase_C_sf"/>
</dbReference>
<accession>G4QMW6</accession>
<comment type="catalytic activity">
    <reaction evidence="1">
        <text>ATP + protein L-histidine = ADP + protein N-phospho-L-histidine.</text>
        <dbReference type="EC" id="2.7.13.3"/>
    </reaction>
</comment>
<keyword evidence="9" id="KW-0067">ATP-binding</keyword>
<evidence type="ECO:0000256" key="5">
    <source>
        <dbReference type="ARBA" id="ARBA00022679"/>
    </source>
</evidence>
<dbReference type="Pfam" id="PF02518">
    <property type="entry name" value="HATPase_c"/>
    <property type="match status" value="1"/>
</dbReference>
<keyword evidence="8 15" id="KW-0418">Kinase</keyword>
<evidence type="ECO:0000259" key="13">
    <source>
        <dbReference type="PROSITE" id="PS50109"/>
    </source>
</evidence>
<keyword evidence="5" id="KW-0808">Transferase</keyword>
<dbReference type="InterPro" id="IPR050428">
    <property type="entry name" value="TCS_sensor_his_kinase"/>
</dbReference>
<name>G4QMW6_GLANF</name>
<evidence type="ECO:0000256" key="6">
    <source>
        <dbReference type="ARBA" id="ARBA00022692"/>
    </source>
</evidence>
<dbReference type="InterPro" id="IPR003661">
    <property type="entry name" value="HisK_dim/P_dom"/>
</dbReference>
<dbReference type="SMART" id="SM00387">
    <property type="entry name" value="HATPase_c"/>
    <property type="match status" value="1"/>
</dbReference>
<dbReference type="RefSeq" id="WP_014109922.1">
    <property type="nucleotide sequence ID" value="NC_016041.1"/>
</dbReference>
<feature type="domain" description="Histidine kinase" evidence="13">
    <location>
        <begin position="233"/>
        <end position="440"/>
    </location>
</feature>
<keyword evidence="16" id="KW-1185">Reference proteome</keyword>
<feature type="domain" description="HAMP" evidence="14">
    <location>
        <begin position="173"/>
        <end position="225"/>
    </location>
</feature>
<dbReference type="CDD" id="cd00082">
    <property type="entry name" value="HisKA"/>
    <property type="match status" value="1"/>
</dbReference>
<dbReference type="SUPFAM" id="SSF47384">
    <property type="entry name" value="Homodimeric domain of signal transducing histidine kinase"/>
    <property type="match status" value="1"/>
</dbReference>
<dbReference type="InterPro" id="IPR013727">
    <property type="entry name" value="2CSK_N"/>
</dbReference>
<keyword evidence="7" id="KW-0547">Nucleotide-binding</keyword>
<evidence type="ECO:0000256" key="9">
    <source>
        <dbReference type="ARBA" id="ARBA00022840"/>
    </source>
</evidence>
<feature type="transmembrane region" description="Helical" evidence="12">
    <location>
        <begin position="12"/>
        <end position="33"/>
    </location>
</feature>
<evidence type="ECO:0000256" key="12">
    <source>
        <dbReference type="SAM" id="Phobius"/>
    </source>
</evidence>
<feature type="transmembrane region" description="Helical" evidence="12">
    <location>
        <begin position="145"/>
        <end position="172"/>
    </location>
</feature>
<sequence>MRPISLQKQLVLRLLIVVACLWVLGLVIATMQLNEELNKTFDSALQETAERILPLALVEIYNREESKLLQQLPALGAHKERLTYQVRNAANQVLLQSHTAQQHDFNLALRDGFESQDGYRVFTVSAVQGAYFIQVAEPLSHRREAVLHTLLIMAIPLLVLLPLCLLMAIFLVRQVINPVTQYGKQLALRGAGDLTPIIPEHLPLELEPMTQAVNQLMLRLQTALETERHFTANAAHELRTPLATMMAQTQRLEKTLSDEASRLKAGQLVVTLNHLVSLSDKLLQLAKADSSGLLTDKPENLSALLLLIVDEYVRSGKHDIRLQLPEQVLMACIDADAFYILAKNLIENAVKHGDANESIHVQLSNKGELRVVNACEPLSAEQLKRLHERFFRASSNTSGSGLGLAIVEALVKGIGAQLKFLSPATDSKRGFEAVIQLPIQ</sequence>
<dbReference type="Pfam" id="PF00512">
    <property type="entry name" value="HisKA"/>
    <property type="match status" value="1"/>
</dbReference>
<keyword evidence="6 12" id="KW-0812">Transmembrane</keyword>
<evidence type="ECO:0000256" key="1">
    <source>
        <dbReference type="ARBA" id="ARBA00000085"/>
    </source>
</evidence>
<dbReference type="eggNOG" id="COG0642">
    <property type="taxonomic scope" value="Bacteria"/>
</dbReference>
<gene>
    <name evidence="15" type="ordered locus">GNIT_2952</name>
</gene>
<dbReference type="Gene3D" id="1.20.5.1040">
    <property type="entry name" value="Sensor protein qsec"/>
    <property type="match status" value="1"/>
</dbReference>
<dbReference type="EC" id="2.7.13.3" evidence="3"/>
<evidence type="ECO:0000259" key="14">
    <source>
        <dbReference type="PROSITE" id="PS50885"/>
    </source>
</evidence>
<dbReference type="PROSITE" id="PS50885">
    <property type="entry name" value="HAMP"/>
    <property type="match status" value="1"/>
</dbReference>
<dbReference type="SUPFAM" id="SSF55874">
    <property type="entry name" value="ATPase domain of HSP90 chaperone/DNA topoisomerase II/histidine kinase"/>
    <property type="match status" value="1"/>
</dbReference>
<dbReference type="GO" id="GO:0000155">
    <property type="term" value="F:phosphorelay sensor kinase activity"/>
    <property type="evidence" value="ECO:0007669"/>
    <property type="project" value="InterPro"/>
</dbReference>
<organism evidence="15 16">
    <name type="scientific">Glaciecola nitratireducens (strain JCM 12485 / KCTC 12276 / FR1064)</name>
    <dbReference type="NCBI Taxonomy" id="1085623"/>
    <lineage>
        <taxon>Bacteria</taxon>
        <taxon>Pseudomonadati</taxon>
        <taxon>Pseudomonadota</taxon>
        <taxon>Gammaproteobacteria</taxon>
        <taxon>Alteromonadales</taxon>
        <taxon>Alteromonadaceae</taxon>
        <taxon>Brumicola</taxon>
    </lineage>
</organism>
<evidence type="ECO:0000256" key="7">
    <source>
        <dbReference type="ARBA" id="ARBA00022741"/>
    </source>
</evidence>
<proteinExistence type="predicted"/>
<dbReference type="GO" id="GO:0005886">
    <property type="term" value="C:plasma membrane"/>
    <property type="evidence" value="ECO:0007669"/>
    <property type="project" value="TreeGrafter"/>
</dbReference>
<keyword evidence="4" id="KW-0597">Phosphoprotein</keyword>
<evidence type="ECO:0000313" key="16">
    <source>
        <dbReference type="Proteomes" id="UP000009282"/>
    </source>
</evidence>
<evidence type="ECO:0000256" key="10">
    <source>
        <dbReference type="ARBA" id="ARBA00022989"/>
    </source>
</evidence>
<dbReference type="Pfam" id="PF08521">
    <property type="entry name" value="2CSK_N"/>
    <property type="match status" value="1"/>
</dbReference>
<evidence type="ECO:0000313" key="15">
    <source>
        <dbReference type="EMBL" id="AEP31049.1"/>
    </source>
</evidence>
<evidence type="ECO:0000256" key="2">
    <source>
        <dbReference type="ARBA" id="ARBA00004141"/>
    </source>
</evidence>
<dbReference type="OrthoDB" id="9809766at2"/>
<keyword evidence="11" id="KW-0902">Two-component regulatory system</keyword>
<dbReference type="AlphaFoldDB" id="G4QMW6"/>
<keyword evidence="10 12" id="KW-1133">Transmembrane helix</keyword>
<dbReference type="Gene3D" id="1.10.287.130">
    <property type="match status" value="1"/>
</dbReference>
<dbReference type="PANTHER" id="PTHR45436">
    <property type="entry name" value="SENSOR HISTIDINE KINASE YKOH"/>
    <property type="match status" value="1"/>
</dbReference>
<evidence type="ECO:0000256" key="3">
    <source>
        <dbReference type="ARBA" id="ARBA00012438"/>
    </source>
</evidence>
<protein>
    <recommendedName>
        <fullName evidence="3">histidine kinase</fullName>
        <ecNumber evidence="3">2.7.13.3</ecNumber>
    </recommendedName>
</protein>
<dbReference type="InterPro" id="IPR036097">
    <property type="entry name" value="HisK_dim/P_sf"/>
</dbReference>
<evidence type="ECO:0000256" key="4">
    <source>
        <dbReference type="ARBA" id="ARBA00022553"/>
    </source>
</evidence>
<dbReference type="Proteomes" id="UP000009282">
    <property type="component" value="Chromosome"/>
</dbReference>
<dbReference type="STRING" id="1085623.GNIT_2952"/>
<dbReference type="Gene3D" id="3.30.565.10">
    <property type="entry name" value="Histidine kinase-like ATPase, C-terminal domain"/>
    <property type="match status" value="1"/>
</dbReference>
<dbReference type="InterPro" id="IPR003660">
    <property type="entry name" value="HAMP_dom"/>
</dbReference>
<dbReference type="KEGG" id="gni:GNIT_2952"/>
<dbReference type="PANTHER" id="PTHR45436:SF14">
    <property type="entry name" value="SENSOR PROTEIN QSEC"/>
    <property type="match status" value="1"/>
</dbReference>
<keyword evidence="12" id="KW-0472">Membrane</keyword>
<reference evidence="15 16" key="1">
    <citation type="journal article" date="2011" name="J. Bacteriol.">
        <title>Complete genome sequence of seawater bacterium Glaciecola nitratireducens FR1064T.</title>
        <authorList>
            <person name="Bian F."/>
            <person name="Qin Q.L."/>
            <person name="Xie B.B."/>
            <person name="Shu Y.L."/>
            <person name="Zhang X.Y."/>
            <person name="Yu Y."/>
            <person name="Chen B."/>
            <person name="Chen X.L."/>
            <person name="Zhou B.C."/>
            <person name="Zhang Y.Z."/>
        </authorList>
    </citation>
    <scope>NUCLEOTIDE SEQUENCE [LARGE SCALE GENOMIC DNA]</scope>
    <source>
        <strain evidence="16">JCM 12485 / KCTC 12276 / FR1064</strain>
    </source>
</reference>
<dbReference type="EMBL" id="CP003060">
    <property type="protein sequence ID" value="AEP31049.1"/>
    <property type="molecule type" value="Genomic_DNA"/>
</dbReference>
<dbReference type="InterPro" id="IPR005467">
    <property type="entry name" value="His_kinase_dom"/>
</dbReference>
<dbReference type="HOGENOM" id="CLU_000445_89_37_6"/>
<comment type="subcellular location">
    <subcellularLocation>
        <location evidence="2">Membrane</location>
        <topology evidence="2">Multi-pass membrane protein</topology>
    </subcellularLocation>
</comment>
<dbReference type="InterPro" id="IPR003594">
    <property type="entry name" value="HATPase_dom"/>
</dbReference>